<comment type="caution">
    <text evidence="5">The sequence shown here is derived from an EMBL/GenBank/DDBJ whole genome shotgun (WGS) entry which is preliminary data.</text>
</comment>
<dbReference type="RefSeq" id="WP_284193895.1">
    <property type="nucleotide sequence ID" value="NZ_BSPW01000091.1"/>
</dbReference>
<reference evidence="6" key="1">
    <citation type="journal article" date="2019" name="Int. J. Syst. Evol. Microbiol.">
        <title>The Global Catalogue of Microorganisms (GCM) 10K type strain sequencing project: providing services to taxonomists for standard genome sequencing and annotation.</title>
        <authorList>
            <consortium name="The Broad Institute Genomics Platform"/>
            <consortium name="The Broad Institute Genome Sequencing Center for Infectious Disease"/>
            <person name="Wu L."/>
            <person name="Ma J."/>
        </authorList>
    </citation>
    <scope>NUCLEOTIDE SEQUENCE [LARGE SCALE GENOMIC DNA]</scope>
    <source>
        <strain evidence="6">NBRC 108723</strain>
    </source>
</reference>
<dbReference type="EC" id="4.2.1.96" evidence="4"/>
<evidence type="ECO:0000256" key="2">
    <source>
        <dbReference type="ARBA" id="ARBA00006472"/>
    </source>
</evidence>
<sequence length="109" mass="12812">MLNELRCEACSPESIALTSEEQRLLLTELDNWQIVVRNDIPQLEKVYKFKNFQLAWDFSNKIAQLAEDEFHHPSILLEWGKVTVTWWSHAIKGLHRNDFICAAKCDRLL</sequence>
<dbReference type="InterPro" id="IPR036428">
    <property type="entry name" value="PCD_sf"/>
</dbReference>
<dbReference type="EMBL" id="BSPW01000091">
    <property type="protein sequence ID" value="GLT20066.1"/>
    <property type="molecule type" value="Genomic_DNA"/>
</dbReference>
<accession>A0ABQ6F567</accession>
<dbReference type="SUPFAM" id="SSF55248">
    <property type="entry name" value="PCD-like"/>
    <property type="match status" value="1"/>
</dbReference>
<gene>
    <name evidence="5" type="ORF">GCM10007938_38490</name>
</gene>
<dbReference type="InterPro" id="IPR001533">
    <property type="entry name" value="Pterin_deHydtase"/>
</dbReference>
<name>A0ABQ6F567_9VIBR</name>
<comment type="similarity">
    <text evidence="2 4">Belongs to the pterin-4-alpha-carbinolamine dehydratase family.</text>
</comment>
<evidence type="ECO:0000256" key="1">
    <source>
        <dbReference type="ARBA" id="ARBA00001554"/>
    </source>
</evidence>
<proteinExistence type="inferred from homology"/>
<evidence type="ECO:0000313" key="6">
    <source>
        <dbReference type="Proteomes" id="UP001157138"/>
    </source>
</evidence>
<dbReference type="PANTHER" id="PTHR42805:SF1">
    <property type="entry name" value="PTERIN-4-ALPHA-CARBINOLAMINE DEHYDRATASE-RELATED"/>
    <property type="match status" value="1"/>
</dbReference>
<dbReference type="HAMAP" id="MF_00434">
    <property type="entry name" value="Pterin_4_alpha"/>
    <property type="match status" value="1"/>
</dbReference>
<dbReference type="Pfam" id="PF01329">
    <property type="entry name" value="Pterin_4a"/>
    <property type="match status" value="1"/>
</dbReference>
<organism evidence="5 6">
    <name type="scientific">Vibrio zhanjiangensis</name>
    <dbReference type="NCBI Taxonomy" id="1046128"/>
    <lineage>
        <taxon>Bacteria</taxon>
        <taxon>Pseudomonadati</taxon>
        <taxon>Pseudomonadota</taxon>
        <taxon>Gammaproteobacteria</taxon>
        <taxon>Vibrionales</taxon>
        <taxon>Vibrionaceae</taxon>
        <taxon>Vibrio</taxon>
    </lineage>
</organism>
<evidence type="ECO:0000256" key="3">
    <source>
        <dbReference type="ARBA" id="ARBA00023239"/>
    </source>
</evidence>
<keyword evidence="6" id="KW-1185">Reference proteome</keyword>
<dbReference type="CDD" id="cd00913">
    <property type="entry name" value="PCD_DCoH_subfamily_a"/>
    <property type="match status" value="1"/>
</dbReference>
<protein>
    <recommendedName>
        <fullName evidence="4">Putative pterin-4-alpha-carbinolamine dehydratase</fullName>
        <shortName evidence="4">PHS</shortName>
        <ecNumber evidence="4">4.2.1.96</ecNumber>
    </recommendedName>
    <alternativeName>
        <fullName evidence="4">4-alpha-hydroxy-tetrahydropterin dehydratase</fullName>
    </alternativeName>
    <alternativeName>
        <fullName evidence="4">Pterin carbinolamine dehydratase</fullName>
        <shortName evidence="4">PCD</shortName>
    </alternativeName>
</protein>
<dbReference type="Gene3D" id="3.30.1360.20">
    <property type="entry name" value="Transcriptional coactivator/pterin dehydratase"/>
    <property type="match status" value="1"/>
</dbReference>
<dbReference type="PANTHER" id="PTHR42805">
    <property type="entry name" value="PTERIN-4-ALPHA-CARBINOLAMINE DEHYDRATASE-RELATED"/>
    <property type="match status" value="1"/>
</dbReference>
<keyword evidence="3 4" id="KW-0456">Lyase</keyword>
<evidence type="ECO:0000256" key="4">
    <source>
        <dbReference type="HAMAP-Rule" id="MF_00434"/>
    </source>
</evidence>
<dbReference type="InterPro" id="IPR050376">
    <property type="entry name" value="Pterin-4-alpha-carb_dehyd"/>
</dbReference>
<dbReference type="Proteomes" id="UP001157138">
    <property type="component" value="Unassembled WGS sequence"/>
</dbReference>
<comment type="catalytic activity">
    <reaction evidence="1 4">
        <text>(4aS,6R)-4a-hydroxy-L-erythro-5,6,7,8-tetrahydrobiopterin = (6R)-L-erythro-6,7-dihydrobiopterin + H2O</text>
        <dbReference type="Rhea" id="RHEA:11920"/>
        <dbReference type="ChEBI" id="CHEBI:15377"/>
        <dbReference type="ChEBI" id="CHEBI:15642"/>
        <dbReference type="ChEBI" id="CHEBI:43120"/>
        <dbReference type="EC" id="4.2.1.96"/>
    </reaction>
</comment>
<evidence type="ECO:0000313" key="5">
    <source>
        <dbReference type="EMBL" id="GLT20066.1"/>
    </source>
</evidence>
<dbReference type="NCBIfam" id="NF002016">
    <property type="entry name" value="PRK00823.1-1"/>
    <property type="match status" value="1"/>
</dbReference>